<evidence type="ECO:0000313" key="3">
    <source>
        <dbReference type="Proteomes" id="UP000694403"/>
    </source>
</evidence>
<protein>
    <submittedName>
        <fullName evidence="2">Uncharacterized protein</fullName>
    </submittedName>
</protein>
<dbReference type="Ensembl" id="ENSCSRT00000007931.1">
    <property type="protein sequence ID" value="ENSCSRP00000007683.1"/>
    <property type="gene ID" value="ENSCSRG00000005658.1"/>
</dbReference>
<evidence type="ECO:0000313" key="2">
    <source>
        <dbReference type="Ensembl" id="ENSCSRP00000007683.1"/>
    </source>
</evidence>
<reference evidence="2" key="1">
    <citation type="submission" date="2025-08" db="UniProtKB">
        <authorList>
            <consortium name="Ensembl"/>
        </authorList>
    </citation>
    <scope>IDENTIFICATION</scope>
</reference>
<organism evidence="2 3">
    <name type="scientific">Chelydra serpentina</name>
    <name type="common">Snapping turtle</name>
    <name type="synonym">Testudo serpentina</name>
    <dbReference type="NCBI Taxonomy" id="8475"/>
    <lineage>
        <taxon>Eukaryota</taxon>
        <taxon>Metazoa</taxon>
        <taxon>Chordata</taxon>
        <taxon>Craniata</taxon>
        <taxon>Vertebrata</taxon>
        <taxon>Euteleostomi</taxon>
        <taxon>Archelosauria</taxon>
        <taxon>Testudinata</taxon>
        <taxon>Testudines</taxon>
        <taxon>Cryptodira</taxon>
        <taxon>Durocryptodira</taxon>
        <taxon>Americhelydia</taxon>
        <taxon>Chelydroidea</taxon>
        <taxon>Chelydridae</taxon>
        <taxon>Chelydra</taxon>
    </lineage>
</organism>
<dbReference type="AlphaFoldDB" id="A0A8C3XLW4"/>
<proteinExistence type="predicted"/>
<name>A0A8C3XLW4_CHESE</name>
<dbReference type="Proteomes" id="UP000694403">
    <property type="component" value="Unplaced"/>
</dbReference>
<sequence>MATAPSGPRRIRTNPFSASSSSFCSKAEGRASAGGCCCCCGGGLAWPLDSLSHLPHPARHLSHGPPAPSHLASPRPPFPAGLTRSVSASRRVWLSCFSSSAILAIDSFSASWSFRHNWSGTWLWGRGSQRTPVLAQDFQAAWPIAQAGMSHVVCADEAH</sequence>
<reference evidence="2" key="2">
    <citation type="submission" date="2025-09" db="UniProtKB">
        <authorList>
            <consortium name="Ensembl"/>
        </authorList>
    </citation>
    <scope>IDENTIFICATION</scope>
</reference>
<keyword evidence="3" id="KW-1185">Reference proteome</keyword>
<feature type="region of interest" description="Disordered" evidence="1">
    <location>
        <begin position="1"/>
        <end position="21"/>
    </location>
</feature>
<evidence type="ECO:0000256" key="1">
    <source>
        <dbReference type="SAM" id="MobiDB-lite"/>
    </source>
</evidence>
<accession>A0A8C3XLW4</accession>